<evidence type="ECO:0000313" key="1">
    <source>
        <dbReference type="EMBL" id="WPA99691.1"/>
    </source>
</evidence>
<organism evidence="1 2">
    <name type="scientific">Cercospora beticola</name>
    <name type="common">Sugarbeet leaf spot fungus</name>
    <dbReference type="NCBI Taxonomy" id="122368"/>
    <lineage>
        <taxon>Eukaryota</taxon>
        <taxon>Fungi</taxon>
        <taxon>Dikarya</taxon>
        <taxon>Ascomycota</taxon>
        <taxon>Pezizomycotina</taxon>
        <taxon>Dothideomycetes</taxon>
        <taxon>Dothideomycetidae</taxon>
        <taxon>Mycosphaerellales</taxon>
        <taxon>Mycosphaerellaceae</taxon>
        <taxon>Cercospora</taxon>
    </lineage>
</organism>
<sequence>MAKIEHFNNWLVASSNGRLRLALGAEQFPYQKHHIMLHNRRTSSNRCNAPVQLANDDSPIFLPLYHPQHFDQSELTSAAFVRGMQAVIRLAHDLVDHPPPPSALAIAVNIARERPSWNVVGSFLSGELGEPSSTFPWPAVPFELRAWQRTEINPKL</sequence>
<dbReference type="Proteomes" id="UP001302367">
    <property type="component" value="Chromosome 3"/>
</dbReference>
<dbReference type="GeneID" id="90644072"/>
<gene>
    <name evidence="1" type="ORF">RHO25_004309</name>
</gene>
<protein>
    <submittedName>
        <fullName evidence="1">Uncharacterized protein</fullName>
    </submittedName>
</protein>
<accession>A0ABZ0NJG5</accession>
<name>A0ABZ0NJG5_CERBT</name>
<reference evidence="1 2" key="1">
    <citation type="submission" date="2023-09" db="EMBL/GenBank/DDBJ databases">
        <title>Complete-Gapless Cercospora beticola genome.</title>
        <authorList>
            <person name="Wyatt N.A."/>
            <person name="Spanner R.E."/>
            <person name="Bolton M.D."/>
        </authorList>
    </citation>
    <scope>NUCLEOTIDE SEQUENCE [LARGE SCALE GENOMIC DNA]</scope>
    <source>
        <strain evidence="1">Cb09-40</strain>
    </source>
</reference>
<proteinExistence type="predicted"/>
<dbReference type="EMBL" id="CP134186">
    <property type="protein sequence ID" value="WPA99691.1"/>
    <property type="molecule type" value="Genomic_DNA"/>
</dbReference>
<keyword evidence="2" id="KW-1185">Reference proteome</keyword>
<evidence type="ECO:0000313" key="2">
    <source>
        <dbReference type="Proteomes" id="UP001302367"/>
    </source>
</evidence>
<dbReference type="RefSeq" id="XP_065458616.1">
    <property type="nucleotide sequence ID" value="XM_065602544.1"/>
</dbReference>